<dbReference type="Gene3D" id="3.20.80.10">
    <property type="entry name" value="Regulatory factor, effector binding domain"/>
    <property type="match status" value="1"/>
</dbReference>
<dbReference type="GO" id="GO:0003700">
    <property type="term" value="F:DNA-binding transcription factor activity"/>
    <property type="evidence" value="ECO:0007669"/>
    <property type="project" value="InterPro"/>
</dbReference>
<keyword evidence="3" id="KW-0804">Transcription</keyword>
<feature type="domain" description="HTH araC/xylS-type" evidence="4">
    <location>
        <begin position="51"/>
        <end position="149"/>
    </location>
</feature>
<dbReference type="EMBL" id="PNYC01000013">
    <property type="protein sequence ID" value="PMS34993.1"/>
    <property type="molecule type" value="Genomic_DNA"/>
</dbReference>
<name>A0A2N7WZS1_9BURK</name>
<evidence type="ECO:0000313" key="5">
    <source>
        <dbReference type="EMBL" id="PMS34993.1"/>
    </source>
</evidence>
<dbReference type="AlphaFoldDB" id="A0A2N7WZS1"/>
<dbReference type="PROSITE" id="PS01124">
    <property type="entry name" value="HTH_ARAC_FAMILY_2"/>
    <property type="match status" value="1"/>
</dbReference>
<accession>A0A2N7WZS1</accession>
<dbReference type="PANTHER" id="PTHR40055:SF1">
    <property type="entry name" value="TRANSCRIPTIONAL REGULATOR YGIV-RELATED"/>
    <property type="match status" value="1"/>
</dbReference>
<evidence type="ECO:0000256" key="3">
    <source>
        <dbReference type="ARBA" id="ARBA00023163"/>
    </source>
</evidence>
<dbReference type="Pfam" id="PF12833">
    <property type="entry name" value="HTH_18"/>
    <property type="match status" value="1"/>
</dbReference>
<dbReference type="PRINTS" id="PR00032">
    <property type="entry name" value="HTHARAC"/>
</dbReference>
<dbReference type="Pfam" id="PF06445">
    <property type="entry name" value="GyrI-like"/>
    <property type="match status" value="1"/>
</dbReference>
<dbReference type="Proteomes" id="UP000235777">
    <property type="component" value="Unassembled WGS sequence"/>
</dbReference>
<dbReference type="InterPro" id="IPR009057">
    <property type="entry name" value="Homeodomain-like_sf"/>
</dbReference>
<dbReference type="SMART" id="SM00871">
    <property type="entry name" value="AraC_E_bind"/>
    <property type="match status" value="1"/>
</dbReference>
<evidence type="ECO:0000259" key="4">
    <source>
        <dbReference type="PROSITE" id="PS01124"/>
    </source>
</evidence>
<reference evidence="5 6" key="1">
    <citation type="submission" date="2018-01" db="EMBL/GenBank/DDBJ databases">
        <title>Whole genome analyses suggest that Burkholderia sensu lato contains two further novel genera in the rhizoxinica-symbiotica group Mycetohabitans gen. nov., and Trinickia gen. nov.: implications for the evolution of diazotrophy and nodulation in the Burkholderiaceae.</title>
        <authorList>
            <person name="Estrada-de los Santos P."/>
            <person name="Palmer M."/>
            <person name="Chavez-Ramirez B."/>
            <person name="Beukes C."/>
            <person name="Steenkamp E.T."/>
            <person name="Hirsch A.M."/>
            <person name="Manyaka P."/>
            <person name="Maluk M."/>
            <person name="Lafos M."/>
            <person name="Crook M."/>
            <person name="Gross E."/>
            <person name="Simon M.F."/>
            <person name="Bueno dos Reis Junior F."/>
            <person name="Poole P.S."/>
            <person name="Venter S.N."/>
            <person name="James E.K."/>
        </authorList>
    </citation>
    <scope>NUCLEOTIDE SEQUENCE [LARGE SCALE GENOMIC DNA]</scope>
    <source>
        <strain evidence="5 6">JPY 581</strain>
    </source>
</reference>
<dbReference type="Gene3D" id="1.10.10.60">
    <property type="entry name" value="Homeodomain-like"/>
    <property type="match status" value="2"/>
</dbReference>
<dbReference type="SUPFAM" id="SSF46689">
    <property type="entry name" value="Homeodomain-like"/>
    <property type="match status" value="2"/>
</dbReference>
<organism evidence="5 6">
    <name type="scientific">Trinickia symbiotica</name>
    <dbReference type="NCBI Taxonomy" id="863227"/>
    <lineage>
        <taxon>Bacteria</taxon>
        <taxon>Pseudomonadati</taxon>
        <taxon>Pseudomonadota</taxon>
        <taxon>Betaproteobacteria</taxon>
        <taxon>Burkholderiales</taxon>
        <taxon>Burkholderiaceae</taxon>
        <taxon>Trinickia</taxon>
    </lineage>
</organism>
<gene>
    <name evidence="5" type="ORF">C0Z20_19755</name>
</gene>
<dbReference type="InterPro" id="IPR010499">
    <property type="entry name" value="AraC_E-bd"/>
</dbReference>
<protein>
    <submittedName>
        <fullName evidence="5">AraC family transcriptional regulator</fullName>
    </submittedName>
</protein>
<comment type="caution">
    <text evidence="5">The sequence shown here is derived from an EMBL/GenBank/DDBJ whole genome shotgun (WGS) entry which is preliminary data.</text>
</comment>
<evidence type="ECO:0000256" key="1">
    <source>
        <dbReference type="ARBA" id="ARBA00023015"/>
    </source>
</evidence>
<dbReference type="PANTHER" id="PTHR40055">
    <property type="entry name" value="TRANSCRIPTIONAL REGULATOR YGIV-RELATED"/>
    <property type="match status" value="1"/>
</dbReference>
<evidence type="ECO:0000313" key="6">
    <source>
        <dbReference type="Proteomes" id="UP000235777"/>
    </source>
</evidence>
<dbReference type="InterPro" id="IPR020449">
    <property type="entry name" value="Tscrpt_reg_AraC-type_HTH"/>
</dbReference>
<dbReference type="InterPro" id="IPR018060">
    <property type="entry name" value="HTH_AraC"/>
</dbReference>
<proteinExistence type="predicted"/>
<sequence>MYNLQPSLAAHEQALIESETRLLHEVPPAGSRHPSKPRRPLPAALDDWRLAHAVRFMERNIAESARLNDIAAHVDLSAFHFQRYFKQAMGETPAAYVRRVKLDEAAVSLWINDKSVIELALGSGYGSHEAFVRAFHRQFGLVPSQYRAYARRAASQPDPADLERAKTVRVQQMQPIPLLAMRFYGPYANVETHWQTFARAVRAAGLKLDDLQAIGVAYDSPEITPNELIRYDCAIVDPGFDTRGSSLTPLSLASDYYATLAHHGPYHEIFATYRVLSVTWLAGAAHQYGVEIIKAYEFYRELPWENTGRTQRFDLMLPVKRKK</sequence>
<evidence type="ECO:0000256" key="2">
    <source>
        <dbReference type="ARBA" id="ARBA00023125"/>
    </source>
</evidence>
<dbReference type="STRING" id="863227.GCA_000373005_05659"/>
<dbReference type="GO" id="GO:0043565">
    <property type="term" value="F:sequence-specific DNA binding"/>
    <property type="evidence" value="ECO:0007669"/>
    <property type="project" value="InterPro"/>
</dbReference>
<dbReference type="SMART" id="SM00342">
    <property type="entry name" value="HTH_ARAC"/>
    <property type="match status" value="1"/>
</dbReference>
<dbReference type="InterPro" id="IPR011256">
    <property type="entry name" value="Reg_factor_effector_dom_sf"/>
</dbReference>
<keyword evidence="2" id="KW-0238">DNA-binding</keyword>
<dbReference type="InterPro" id="IPR050908">
    <property type="entry name" value="SmbC-like"/>
</dbReference>
<keyword evidence="1" id="KW-0805">Transcription regulation</keyword>
<dbReference type="InterPro" id="IPR029442">
    <property type="entry name" value="GyrI-like"/>
</dbReference>
<dbReference type="SUPFAM" id="SSF55136">
    <property type="entry name" value="Probable bacterial effector-binding domain"/>
    <property type="match status" value="1"/>
</dbReference>
<keyword evidence="6" id="KW-1185">Reference proteome</keyword>